<dbReference type="PANTHER" id="PTHR34585">
    <property type="match status" value="1"/>
</dbReference>
<sequence length="102" mass="11800">MNELILSQNPAVKRLKDTMNELQSLCRQVTDSYRPMLNGERYLTDEETSQALKISRRTLQEYRSNGRIPFVLLGGKVLYRESDLEALLQKGYHPASKKRNEG</sequence>
<dbReference type="AlphaFoldDB" id="A0A1H5UJR1"/>
<evidence type="ECO:0000313" key="3">
    <source>
        <dbReference type="Proteomes" id="UP000236735"/>
    </source>
</evidence>
<proteinExistence type="predicted"/>
<organism evidence="2 3">
    <name type="scientific">Xylanibacter ruminicola</name>
    <name type="common">Prevotella ruminicola</name>
    <dbReference type="NCBI Taxonomy" id="839"/>
    <lineage>
        <taxon>Bacteria</taxon>
        <taxon>Pseudomonadati</taxon>
        <taxon>Bacteroidota</taxon>
        <taxon>Bacteroidia</taxon>
        <taxon>Bacteroidales</taxon>
        <taxon>Prevotellaceae</taxon>
        <taxon>Xylanibacter</taxon>
    </lineage>
</organism>
<dbReference type="GO" id="GO:0003677">
    <property type="term" value="F:DNA binding"/>
    <property type="evidence" value="ECO:0007669"/>
    <property type="project" value="InterPro"/>
</dbReference>
<evidence type="ECO:0000259" key="1">
    <source>
        <dbReference type="Pfam" id="PF12728"/>
    </source>
</evidence>
<dbReference type="Pfam" id="PF12728">
    <property type="entry name" value="HTH_17"/>
    <property type="match status" value="1"/>
</dbReference>
<gene>
    <name evidence="2" type="ORF">SAMN05216354_1517</name>
</gene>
<dbReference type="Proteomes" id="UP000236735">
    <property type="component" value="Unassembled WGS sequence"/>
</dbReference>
<protein>
    <submittedName>
        <fullName evidence="2">DNA binding domain-containing protein, excisionase family</fullName>
    </submittedName>
</protein>
<dbReference type="RefSeq" id="WP_103915566.1">
    <property type="nucleotide sequence ID" value="NZ_FNUV01000003.1"/>
</dbReference>
<dbReference type="SUPFAM" id="SSF46955">
    <property type="entry name" value="Putative DNA-binding domain"/>
    <property type="match status" value="1"/>
</dbReference>
<reference evidence="2 3" key="1">
    <citation type="submission" date="2016-10" db="EMBL/GenBank/DDBJ databases">
        <authorList>
            <person name="de Groot N.N."/>
        </authorList>
    </citation>
    <scope>NUCLEOTIDE SEQUENCE [LARGE SCALE GENOMIC DNA]</scope>
    <source>
        <strain evidence="2 3">AR32</strain>
    </source>
</reference>
<dbReference type="EMBL" id="FNUV01000003">
    <property type="protein sequence ID" value="SEF75299.1"/>
    <property type="molecule type" value="Genomic_DNA"/>
</dbReference>
<accession>A0A1H5UJR1</accession>
<evidence type="ECO:0000313" key="2">
    <source>
        <dbReference type="EMBL" id="SEF75299.1"/>
    </source>
</evidence>
<dbReference type="InterPro" id="IPR010093">
    <property type="entry name" value="SinI_DNA-bd"/>
</dbReference>
<dbReference type="NCBIfam" id="TIGR01764">
    <property type="entry name" value="excise"/>
    <property type="match status" value="1"/>
</dbReference>
<dbReference type="PANTHER" id="PTHR34585:SF22">
    <property type="entry name" value="HELIX-TURN-HELIX DOMAIN-CONTAINING PROTEIN"/>
    <property type="match status" value="1"/>
</dbReference>
<dbReference type="InterPro" id="IPR009061">
    <property type="entry name" value="DNA-bd_dom_put_sf"/>
</dbReference>
<dbReference type="InterPro" id="IPR041657">
    <property type="entry name" value="HTH_17"/>
</dbReference>
<feature type="domain" description="Helix-turn-helix" evidence="1">
    <location>
        <begin position="42"/>
        <end position="91"/>
    </location>
</feature>
<name>A0A1H5UJR1_XYLRU</name>